<dbReference type="Pfam" id="PF00514">
    <property type="entry name" value="Arm"/>
    <property type="match status" value="3"/>
</dbReference>
<dbReference type="PANTHER" id="PTHR23316">
    <property type="entry name" value="IMPORTIN ALPHA"/>
    <property type="match status" value="1"/>
</dbReference>
<evidence type="ECO:0000256" key="5">
    <source>
        <dbReference type="PIRNR" id="PIRNR005673"/>
    </source>
</evidence>
<evidence type="ECO:0000256" key="3">
    <source>
        <dbReference type="ARBA" id="ARBA00022737"/>
    </source>
</evidence>
<keyword evidence="2 5" id="KW-0813">Transport</keyword>
<evidence type="ECO:0000256" key="6">
    <source>
        <dbReference type="PROSITE-ProRule" id="PRU00259"/>
    </source>
</evidence>
<dbReference type="GO" id="GO:0006606">
    <property type="term" value="P:protein import into nucleus"/>
    <property type="evidence" value="ECO:0007669"/>
    <property type="project" value="InterPro"/>
</dbReference>
<feature type="repeat" description="ARM" evidence="6">
    <location>
        <begin position="77"/>
        <end position="119"/>
    </location>
</feature>
<dbReference type="GO" id="GO:0005737">
    <property type="term" value="C:cytoplasm"/>
    <property type="evidence" value="ECO:0007669"/>
    <property type="project" value="InterPro"/>
</dbReference>
<dbReference type="PIRSF" id="PIRSF005673">
    <property type="entry name" value="Importin_alpha"/>
    <property type="match status" value="1"/>
</dbReference>
<evidence type="ECO:0000256" key="4">
    <source>
        <dbReference type="ARBA" id="ARBA00022927"/>
    </source>
</evidence>
<dbReference type="EMBL" id="KN822993">
    <property type="protein sequence ID" value="KIO28508.1"/>
    <property type="molecule type" value="Genomic_DNA"/>
</dbReference>
<evidence type="ECO:0000313" key="7">
    <source>
        <dbReference type="EMBL" id="KIO28508.1"/>
    </source>
</evidence>
<keyword evidence="4 5" id="KW-0653">Protein transport</keyword>
<evidence type="ECO:0000313" key="8">
    <source>
        <dbReference type="Proteomes" id="UP000054248"/>
    </source>
</evidence>
<dbReference type="InterPro" id="IPR011989">
    <property type="entry name" value="ARM-like"/>
</dbReference>
<dbReference type="OrthoDB" id="7537227at2759"/>
<dbReference type="GO" id="GO:0061608">
    <property type="term" value="F:nuclear import signal receptor activity"/>
    <property type="evidence" value="ECO:0007669"/>
    <property type="project" value="InterPro"/>
</dbReference>
<sequence length="473" mass="51243">MASETLQDDTTDLAGLTLQGASAIRASLTTEGKVPEDLVLGFNSEDPQIKKASVIQIRTIVQKPAPPGAVQAVFDTGLVPAIVSLLDSEDARIQFEAAWIVTNLASERAQHTEQVIDAGAIPKLVILSASPNADVAENAVWALGNTLGHSARLRDRVEEEGGTAVLVKLVDCRDSSSEKVKRRAVWAIFCYLNPSRELPISRIKHVLPCLARYVQETPVNEANMEFIEYAVKALYRISKHHLQRTDFISTGVVPRLVKLLADSSSGVALQKQVLGCLGYVVSGSDDDSKDVAVDAGLLPGLLVALETKDPDLCLWALWTASNVAAGSHSQVYALLDSGILKPVVRVLMDDQEPNLCRRNACWTISNLTKKVSGDAKVAQALIEGRCIEALSAALLIPDPKTKERAVIGITDVLEWKPGSEVDESILTILRSASGPQNLRAVRDSRDVDDEDIKTECQALLTLYFPDCSRRARV</sequence>
<name>A0A0C3L3Z9_9AGAM</name>
<dbReference type="InterPro" id="IPR024931">
    <property type="entry name" value="Importin_alpha"/>
</dbReference>
<organism evidence="7 8">
    <name type="scientific">Tulasnella calospora MUT 4182</name>
    <dbReference type="NCBI Taxonomy" id="1051891"/>
    <lineage>
        <taxon>Eukaryota</taxon>
        <taxon>Fungi</taxon>
        <taxon>Dikarya</taxon>
        <taxon>Basidiomycota</taxon>
        <taxon>Agaricomycotina</taxon>
        <taxon>Agaricomycetes</taxon>
        <taxon>Cantharellales</taxon>
        <taxon>Tulasnellaceae</taxon>
        <taxon>Tulasnella</taxon>
    </lineage>
</organism>
<evidence type="ECO:0000256" key="2">
    <source>
        <dbReference type="ARBA" id="ARBA00022448"/>
    </source>
</evidence>
<reference evidence="8" key="2">
    <citation type="submission" date="2015-01" db="EMBL/GenBank/DDBJ databases">
        <title>Evolutionary Origins and Diversification of the Mycorrhizal Mutualists.</title>
        <authorList>
            <consortium name="DOE Joint Genome Institute"/>
            <consortium name="Mycorrhizal Genomics Consortium"/>
            <person name="Kohler A."/>
            <person name="Kuo A."/>
            <person name="Nagy L.G."/>
            <person name="Floudas D."/>
            <person name="Copeland A."/>
            <person name="Barry K.W."/>
            <person name="Cichocki N."/>
            <person name="Veneault-Fourrey C."/>
            <person name="LaButti K."/>
            <person name="Lindquist E.A."/>
            <person name="Lipzen A."/>
            <person name="Lundell T."/>
            <person name="Morin E."/>
            <person name="Murat C."/>
            <person name="Riley R."/>
            <person name="Ohm R."/>
            <person name="Sun H."/>
            <person name="Tunlid A."/>
            <person name="Henrissat B."/>
            <person name="Grigoriev I.V."/>
            <person name="Hibbett D.S."/>
            <person name="Martin F."/>
        </authorList>
    </citation>
    <scope>NUCLEOTIDE SEQUENCE [LARGE SCALE GENOMIC DNA]</scope>
    <source>
        <strain evidence="8">MUT 4182</strain>
    </source>
</reference>
<gene>
    <name evidence="7" type="ORF">M407DRAFT_22251</name>
</gene>
<dbReference type="PROSITE" id="PS50176">
    <property type="entry name" value="ARM_REPEAT"/>
    <property type="match status" value="1"/>
</dbReference>
<dbReference type="Gene3D" id="1.25.10.10">
    <property type="entry name" value="Leucine-rich Repeat Variant"/>
    <property type="match status" value="1"/>
</dbReference>
<keyword evidence="3" id="KW-0677">Repeat</keyword>
<dbReference type="HOGENOM" id="CLU_018084_7_0_1"/>
<dbReference type="AlphaFoldDB" id="A0A0C3L3Z9"/>
<dbReference type="InterPro" id="IPR016024">
    <property type="entry name" value="ARM-type_fold"/>
</dbReference>
<keyword evidence="8" id="KW-1185">Reference proteome</keyword>
<dbReference type="SUPFAM" id="SSF48371">
    <property type="entry name" value="ARM repeat"/>
    <property type="match status" value="1"/>
</dbReference>
<dbReference type="SMART" id="SM00185">
    <property type="entry name" value="ARM"/>
    <property type="match status" value="8"/>
</dbReference>
<evidence type="ECO:0000256" key="1">
    <source>
        <dbReference type="ARBA" id="ARBA00010394"/>
    </source>
</evidence>
<dbReference type="InterPro" id="IPR000225">
    <property type="entry name" value="Armadillo"/>
</dbReference>
<proteinExistence type="inferred from homology"/>
<comment type="similarity">
    <text evidence="1 5">Belongs to the importin alpha family.</text>
</comment>
<dbReference type="STRING" id="1051891.A0A0C3L3Z9"/>
<accession>A0A0C3L3Z9</accession>
<protein>
    <recommendedName>
        <fullName evidence="5">Importin subunit alpha</fullName>
    </recommendedName>
</protein>
<dbReference type="Proteomes" id="UP000054248">
    <property type="component" value="Unassembled WGS sequence"/>
</dbReference>
<reference evidence="7 8" key="1">
    <citation type="submission" date="2014-04" db="EMBL/GenBank/DDBJ databases">
        <authorList>
            <consortium name="DOE Joint Genome Institute"/>
            <person name="Kuo A."/>
            <person name="Girlanda M."/>
            <person name="Perotto S."/>
            <person name="Kohler A."/>
            <person name="Nagy L.G."/>
            <person name="Floudas D."/>
            <person name="Copeland A."/>
            <person name="Barry K.W."/>
            <person name="Cichocki N."/>
            <person name="Veneault-Fourrey C."/>
            <person name="LaButti K."/>
            <person name="Lindquist E.A."/>
            <person name="Lipzen A."/>
            <person name="Lundell T."/>
            <person name="Morin E."/>
            <person name="Murat C."/>
            <person name="Sun H."/>
            <person name="Tunlid A."/>
            <person name="Henrissat B."/>
            <person name="Grigoriev I.V."/>
            <person name="Hibbett D.S."/>
            <person name="Martin F."/>
            <person name="Nordberg H.P."/>
            <person name="Cantor M.N."/>
            <person name="Hua S.X."/>
        </authorList>
    </citation>
    <scope>NUCLEOTIDE SEQUENCE [LARGE SCALE GENOMIC DNA]</scope>
    <source>
        <strain evidence="7 8">MUT 4182</strain>
    </source>
</reference>